<protein>
    <submittedName>
        <fullName evidence="2">Nucleoside-diphosphate-sugar epimerase</fullName>
    </submittedName>
</protein>
<gene>
    <name evidence="3" type="ORF">SAMN03159428_03156</name>
    <name evidence="2" type="ORF">SAMN03159514_03695</name>
</gene>
<dbReference type="InterPro" id="IPR001509">
    <property type="entry name" value="Epimerase_deHydtase"/>
</dbReference>
<dbReference type="Proteomes" id="UP000199173">
    <property type="component" value="Unassembled WGS sequence"/>
</dbReference>
<proteinExistence type="predicted"/>
<evidence type="ECO:0000313" key="2">
    <source>
        <dbReference type="EMBL" id="SFR21879.1"/>
    </source>
</evidence>
<dbReference type="RefSeq" id="WP_072440525.1">
    <property type="nucleotide sequence ID" value="NZ_FONC01000008.1"/>
</dbReference>
<dbReference type="Proteomes" id="UP000198760">
    <property type="component" value="Unassembled WGS sequence"/>
</dbReference>
<organism evidence="2 5">
    <name type="scientific">Kosakonia radicincitans</name>
    <dbReference type="NCBI Taxonomy" id="283686"/>
    <lineage>
        <taxon>Bacteria</taxon>
        <taxon>Pseudomonadati</taxon>
        <taxon>Pseudomonadota</taxon>
        <taxon>Gammaproteobacteria</taxon>
        <taxon>Enterobacterales</taxon>
        <taxon>Enterobacteriaceae</taxon>
        <taxon>Kosakonia</taxon>
    </lineage>
</organism>
<feature type="domain" description="NAD-dependent epimerase/dehydratase" evidence="1">
    <location>
        <begin position="4"/>
        <end position="237"/>
    </location>
</feature>
<sequence>MDTVLVTGGAGYIGSHVVGILLNSGNIVRVLDNGMFGFQSLHPFGDNDHFELIKGDLRNISDIKRAVKGVHSIIHLGGIVGNPACSFDKLTCEDVNVTATLRLTELAAAAGVQRFIFASSCSVYGYGEQVFTEKSPLNPVDYYAESKIRGEEVLHDFMRDLTVTICRFATVFGASRRMRFDLAVNGMTASAVVEGICNVHGGSQWRPFIHSHDVATALCQIQRENKSSVASEIFNVGDDRQNMTLGMLGEKIRQAMPAVQVNIHDSMTDQRSYQVSFRKIHERLNFSGTIPLIKGIKEVSMLIESHIIPSYLLGIYSNLKTMEKQTA</sequence>
<dbReference type="PANTHER" id="PTHR43245:SF23">
    <property type="entry name" value="NAD(P)-BINDING DOMAIN-CONTAINING PROTEIN"/>
    <property type="match status" value="1"/>
</dbReference>
<accession>A0AAX2EVZ9</accession>
<dbReference type="AlphaFoldDB" id="A0AAX2EVZ9"/>
<dbReference type="EMBL" id="FOYJ01000009">
    <property type="protein sequence ID" value="SFR21879.1"/>
    <property type="molecule type" value="Genomic_DNA"/>
</dbReference>
<keyword evidence="4" id="KW-1185">Reference proteome</keyword>
<evidence type="ECO:0000259" key="1">
    <source>
        <dbReference type="Pfam" id="PF01370"/>
    </source>
</evidence>
<evidence type="ECO:0000313" key="3">
    <source>
        <dbReference type="EMBL" id="SFT98222.1"/>
    </source>
</evidence>
<dbReference type="Pfam" id="PF01370">
    <property type="entry name" value="Epimerase"/>
    <property type="match status" value="1"/>
</dbReference>
<evidence type="ECO:0000313" key="5">
    <source>
        <dbReference type="Proteomes" id="UP000199173"/>
    </source>
</evidence>
<comment type="caution">
    <text evidence="2">The sequence shown here is derived from an EMBL/GenBank/DDBJ whole genome shotgun (WGS) entry which is preliminary data.</text>
</comment>
<evidence type="ECO:0000313" key="4">
    <source>
        <dbReference type="Proteomes" id="UP000198760"/>
    </source>
</evidence>
<dbReference type="EMBL" id="FPAV01000008">
    <property type="protein sequence ID" value="SFT98222.1"/>
    <property type="molecule type" value="Genomic_DNA"/>
</dbReference>
<dbReference type="InterPro" id="IPR050177">
    <property type="entry name" value="Lipid_A_modif_metabolic_enz"/>
</dbReference>
<dbReference type="CDD" id="cd08946">
    <property type="entry name" value="SDR_e"/>
    <property type="match status" value="1"/>
</dbReference>
<dbReference type="PANTHER" id="PTHR43245">
    <property type="entry name" value="BIFUNCTIONAL POLYMYXIN RESISTANCE PROTEIN ARNA"/>
    <property type="match status" value="1"/>
</dbReference>
<dbReference type="Gene3D" id="3.40.50.720">
    <property type="entry name" value="NAD(P)-binding Rossmann-like Domain"/>
    <property type="match status" value="1"/>
</dbReference>
<reference evidence="4 5" key="1">
    <citation type="submission" date="2016-10" db="EMBL/GenBank/DDBJ databases">
        <authorList>
            <person name="Varghese N."/>
            <person name="Submissions S."/>
        </authorList>
    </citation>
    <scope>NUCLEOTIDE SEQUENCE [LARGE SCALE GENOMIC DNA]</scope>
    <source>
        <strain evidence="3 4">NFIX06</strain>
        <strain evidence="2 5">NFIX08</strain>
    </source>
</reference>
<name>A0AAX2EVZ9_9ENTR</name>
<dbReference type="SUPFAM" id="SSF51735">
    <property type="entry name" value="NAD(P)-binding Rossmann-fold domains"/>
    <property type="match status" value="1"/>
</dbReference>
<dbReference type="InterPro" id="IPR036291">
    <property type="entry name" value="NAD(P)-bd_dom_sf"/>
</dbReference>